<name>A0A8F8KLX3_9VIRU</name>
<dbReference type="InterPro" id="IPR000551">
    <property type="entry name" value="MerR-type_HTH_dom"/>
</dbReference>
<organism evidence="3">
    <name type="scientific">Clandestinovirus</name>
    <dbReference type="NCBI Taxonomy" id="2831644"/>
    <lineage>
        <taxon>Viruses</taxon>
    </lineage>
</organism>
<evidence type="ECO:0000259" key="2">
    <source>
        <dbReference type="PROSITE" id="PS51736"/>
    </source>
</evidence>
<gene>
    <name evidence="3" type="ORF">KOM_12_283</name>
</gene>
<dbReference type="GO" id="GO:0003677">
    <property type="term" value="F:DNA binding"/>
    <property type="evidence" value="ECO:0007669"/>
    <property type="project" value="InterPro"/>
</dbReference>
<dbReference type="SUPFAM" id="SSF53041">
    <property type="entry name" value="Resolvase-like"/>
    <property type="match status" value="1"/>
</dbReference>
<dbReference type="Gene3D" id="3.40.50.1390">
    <property type="entry name" value="Resolvase, N-terminal catalytic domain"/>
    <property type="match status" value="1"/>
</dbReference>
<reference evidence="3" key="1">
    <citation type="submission" date="2021-06" db="EMBL/GenBank/DDBJ databases">
        <authorList>
            <person name="Rolland C."/>
        </authorList>
    </citation>
    <scope>NUCLEOTIDE SEQUENCE</scope>
    <source>
        <strain evidence="3">347.936635</strain>
    </source>
</reference>
<dbReference type="Pfam" id="PF00239">
    <property type="entry name" value="Resolvase"/>
    <property type="match status" value="1"/>
</dbReference>
<accession>A0A8F8KLX3</accession>
<feature type="compositionally biased region" description="Basic and acidic residues" evidence="1">
    <location>
        <begin position="276"/>
        <end position="287"/>
    </location>
</feature>
<dbReference type="SMART" id="SM00857">
    <property type="entry name" value="Resolvase"/>
    <property type="match status" value="1"/>
</dbReference>
<feature type="domain" description="Resolvase/invertase-type recombinase catalytic" evidence="2">
    <location>
        <begin position="76"/>
        <end position="215"/>
    </location>
</feature>
<dbReference type="InterPro" id="IPR009061">
    <property type="entry name" value="DNA-bd_dom_put_sf"/>
</dbReference>
<feature type="compositionally biased region" description="Acidic residues" evidence="1">
    <location>
        <begin position="209"/>
        <end position="218"/>
    </location>
</feature>
<evidence type="ECO:0000313" key="3">
    <source>
        <dbReference type="EMBL" id="QYA18552.1"/>
    </source>
</evidence>
<dbReference type="GO" id="GO:0000150">
    <property type="term" value="F:DNA strand exchange activity"/>
    <property type="evidence" value="ECO:0007669"/>
    <property type="project" value="InterPro"/>
</dbReference>
<dbReference type="PANTHER" id="PTHR36172:SF1">
    <property type="entry name" value="RESOLVASE-RELATED"/>
    <property type="match status" value="1"/>
</dbReference>
<dbReference type="Gene3D" id="1.10.287.2170">
    <property type="match status" value="1"/>
</dbReference>
<dbReference type="Pfam" id="PF00376">
    <property type="entry name" value="MerR"/>
    <property type="match status" value="1"/>
</dbReference>
<dbReference type="InterPro" id="IPR036162">
    <property type="entry name" value="Resolvase-like_N_sf"/>
</dbReference>
<dbReference type="SUPFAM" id="SSF46955">
    <property type="entry name" value="Putative DNA-binding domain"/>
    <property type="match status" value="1"/>
</dbReference>
<proteinExistence type="predicted"/>
<feature type="compositionally biased region" description="Low complexity" evidence="1">
    <location>
        <begin position="301"/>
        <end position="312"/>
    </location>
</feature>
<sequence>MFQNLFSHSIVANMNESTELWLKSSHASQRLGVSDETLRRWSDKNLIHYIRTPTGQRLYNVNSVIQPNLKHQRQKTDVIYSRVSSSHQKKAGDLDRQRKQLESKYPNHTSISDVGSGLNFHRPGLKRILDLAFQGNLGEVVVAHRDRLCRFAFDLLQHILEHFGAKITVESELDRTPESELAEDLLAVVSVFSARFNGMRRYHKRRDEQEDNQDDESQIDANEQAEDHSEAVDGNDQVSVQPSKPSRKRKASQVGVSETETSDTDRPKSAKRKRLAKADTERSETIGDKATVGSIQHELCQNQQESISSQIQEQKDEQN</sequence>
<dbReference type="NCBIfam" id="NF033518">
    <property type="entry name" value="transpos_IS607"/>
    <property type="match status" value="1"/>
</dbReference>
<dbReference type="InterPro" id="IPR048046">
    <property type="entry name" value="Transpos_IS607"/>
</dbReference>
<dbReference type="EMBL" id="MZ420154">
    <property type="protein sequence ID" value="QYA18552.1"/>
    <property type="molecule type" value="Genomic_DNA"/>
</dbReference>
<dbReference type="PANTHER" id="PTHR36172">
    <property type="match status" value="1"/>
</dbReference>
<feature type="region of interest" description="Disordered" evidence="1">
    <location>
        <begin position="203"/>
        <end position="319"/>
    </location>
</feature>
<dbReference type="Gene3D" id="1.10.1660.10">
    <property type="match status" value="1"/>
</dbReference>
<evidence type="ECO:0000256" key="1">
    <source>
        <dbReference type="SAM" id="MobiDB-lite"/>
    </source>
</evidence>
<dbReference type="InterPro" id="IPR006119">
    <property type="entry name" value="Resolv_N"/>
</dbReference>
<protein>
    <submittedName>
        <fullName evidence="3">Site-specific serine recombinase</fullName>
    </submittedName>
</protein>
<dbReference type="InterPro" id="IPR051491">
    <property type="entry name" value="Recombinase/Transposase-rel"/>
</dbReference>
<dbReference type="GO" id="GO:0006355">
    <property type="term" value="P:regulation of DNA-templated transcription"/>
    <property type="evidence" value="ECO:0007669"/>
    <property type="project" value="InterPro"/>
</dbReference>
<dbReference type="PROSITE" id="PS51736">
    <property type="entry name" value="RECOMBINASES_3"/>
    <property type="match status" value="1"/>
</dbReference>